<dbReference type="InterPro" id="IPR013783">
    <property type="entry name" value="Ig-like_fold"/>
</dbReference>
<feature type="domain" description="Ig-like" evidence="1">
    <location>
        <begin position="4"/>
        <end position="52"/>
    </location>
</feature>
<sequence length="52" mass="6033">DVAPYFKTEPGLPQMHLEGNRLVLTCLAEGSWPLEFKWMHNDSELTTYSSEY</sequence>
<dbReference type="SUPFAM" id="SSF48726">
    <property type="entry name" value="Immunoglobulin"/>
    <property type="match status" value="1"/>
</dbReference>
<evidence type="ECO:0000313" key="2">
    <source>
        <dbReference type="EMBL" id="VTJ78492.1"/>
    </source>
</evidence>
<accession>A0A5E4CCC3</accession>
<dbReference type="Gene3D" id="2.60.40.10">
    <property type="entry name" value="Immunoglobulins"/>
    <property type="match status" value="1"/>
</dbReference>
<evidence type="ECO:0000259" key="1">
    <source>
        <dbReference type="PROSITE" id="PS50835"/>
    </source>
</evidence>
<dbReference type="InterPro" id="IPR007110">
    <property type="entry name" value="Ig-like_dom"/>
</dbReference>
<reference evidence="2" key="1">
    <citation type="submission" date="2019-04" db="EMBL/GenBank/DDBJ databases">
        <authorList>
            <person name="Alioto T."/>
            <person name="Alioto T."/>
        </authorList>
    </citation>
    <scope>NUCLEOTIDE SEQUENCE [LARGE SCALE GENOMIC DNA]</scope>
</reference>
<dbReference type="EMBL" id="CABDUW010001082">
    <property type="protein sequence ID" value="VTJ78492.1"/>
    <property type="molecule type" value="Genomic_DNA"/>
</dbReference>
<dbReference type="Proteomes" id="UP000335636">
    <property type="component" value="Unassembled WGS sequence"/>
</dbReference>
<name>A0A5E4CCC3_MARMO</name>
<proteinExistence type="predicted"/>
<feature type="non-terminal residue" evidence="2">
    <location>
        <position position="52"/>
    </location>
</feature>
<dbReference type="InterPro" id="IPR036179">
    <property type="entry name" value="Ig-like_dom_sf"/>
</dbReference>
<feature type="non-terminal residue" evidence="2">
    <location>
        <position position="1"/>
    </location>
</feature>
<gene>
    <name evidence="2" type="ORF">MONAX_5E023379</name>
</gene>
<comment type="caution">
    <text evidence="2">The sequence shown here is derived from an EMBL/GenBank/DDBJ whole genome shotgun (WGS) entry which is preliminary data.</text>
</comment>
<protein>
    <recommendedName>
        <fullName evidence="1">Ig-like domain-containing protein</fullName>
    </recommendedName>
</protein>
<evidence type="ECO:0000313" key="3">
    <source>
        <dbReference type="Proteomes" id="UP000335636"/>
    </source>
</evidence>
<keyword evidence="3" id="KW-1185">Reference proteome</keyword>
<organism evidence="2 3">
    <name type="scientific">Marmota monax</name>
    <name type="common">Woodchuck</name>
    <dbReference type="NCBI Taxonomy" id="9995"/>
    <lineage>
        <taxon>Eukaryota</taxon>
        <taxon>Metazoa</taxon>
        <taxon>Chordata</taxon>
        <taxon>Craniata</taxon>
        <taxon>Vertebrata</taxon>
        <taxon>Euteleostomi</taxon>
        <taxon>Mammalia</taxon>
        <taxon>Eutheria</taxon>
        <taxon>Euarchontoglires</taxon>
        <taxon>Glires</taxon>
        <taxon>Rodentia</taxon>
        <taxon>Sciuromorpha</taxon>
        <taxon>Sciuridae</taxon>
        <taxon>Xerinae</taxon>
        <taxon>Marmotini</taxon>
        <taxon>Marmota</taxon>
    </lineage>
</organism>
<dbReference type="PROSITE" id="PS50835">
    <property type="entry name" value="IG_LIKE"/>
    <property type="match status" value="1"/>
</dbReference>
<dbReference type="AlphaFoldDB" id="A0A5E4CCC3"/>